<dbReference type="EMBL" id="GBXM01034383">
    <property type="protein sequence ID" value="JAH74194.1"/>
    <property type="molecule type" value="Transcribed_RNA"/>
</dbReference>
<evidence type="ECO:0000256" key="1">
    <source>
        <dbReference type="SAM" id="MobiDB-lite"/>
    </source>
</evidence>
<name>A0A0E9V7U3_ANGAN</name>
<protein>
    <submittedName>
        <fullName evidence="2">Uncharacterized protein</fullName>
    </submittedName>
</protein>
<reference evidence="2" key="2">
    <citation type="journal article" date="2015" name="Fish Shellfish Immunol.">
        <title>Early steps in the European eel (Anguilla anguilla)-Vibrio vulnificus interaction in the gills: Role of the RtxA13 toxin.</title>
        <authorList>
            <person name="Callol A."/>
            <person name="Pajuelo D."/>
            <person name="Ebbesson L."/>
            <person name="Teles M."/>
            <person name="MacKenzie S."/>
            <person name="Amaro C."/>
        </authorList>
    </citation>
    <scope>NUCLEOTIDE SEQUENCE</scope>
</reference>
<proteinExistence type="predicted"/>
<feature type="compositionally biased region" description="Basic and acidic residues" evidence="1">
    <location>
        <begin position="17"/>
        <end position="34"/>
    </location>
</feature>
<organism evidence="2">
    <name type="scientific">Anguilla anguilla</name>
    <name type="common">European freshwater eel</name>
    <name type="synonym">Muraena anguilla</name>
    <dbReference type="NCBI Taxonomy" id="7936"/>
    <lineage>
        <taxon>Eukaryota</taxon>
        <taxon>Metazoa</taxon>
        <taxon>Chordata</taxon>
        <taxon>Craniata</taxon>
        <taxon>Vertebrata</taxon>
        <taxon>Euteleostomi</taxon>
        <taxon>Actinopterygii</taxon>
        <taxon>Neopterygii</taxon>
        <taxon>Teleostei</taxon>
        <taxon>Anguilliformes</taxon>
        <taxon>Anguillidae</taxon>
        <taxon>Anguilla</taxon>
    </lineage>
</organism>
<feature type="region of interest" description="Disordered" evidence="1">
    <location>
        <begin position="1"/>
        <end position="34"/>
    </location>
</feature>
<evidence type="ECO:0000313" key="2">
    <source>
        <dbReference type="EMBL" id="JAH74194.1"/>
    </source>
</evidence>
<feature type="compositionally biased region" description="Polar residues" evidence="1">
    <location>
        <begin position="1"/>
        <end position="16"/>
    </location>
</feature>
<sequence length="34" mass="4082">MDCESQRNVLERTQTNSEDKKKGKKKEKEVTTRR</sequence>
<dbReference type="AlphaFoldDB" id="A0A0E9V7U3"/>
<reference evidence="2" key="1">
    <citation type="submission" date="2014-11" db="EMBL/GenBank/DDBJ databases">
        <authorList>
            <person name="Amaro Gonzalez C."/>
        </authorList>
    </citation>
    <scope>NUCLEOTIDE SEQUENCE</scope>
</reference>
<accession>A0A0E9V7U3</accession>